<evidence type="ECO:0000313" key="3">
    <source>
        <dbReference type="Proteomes" id="UP000014060"/>
    </source>
</evidence>
<protein>
    <submittedName>
        <fullName evidence="2">Uncharacterized protein</fullName>
    </submittedName>
</protein>
<proteinExistence type="predicted"/>
<name>A0ABC9SNY4_BACCE</name>
<evidence type="ECO:0000256" key="1">
    <source>
        <dbReference type="SAM" id="Coils"/>
    </source>
</evidence>
<reference evidence="2 3" key="1">
    <citation type="submission" date="2013-01" db="EMBL/GenBank/DDBJ databases">
        <title>The Genome Sequence of Bacillus cereus TIAC219.</title>
        <authorList>
            <consortium name="The Broad Institute Genome Sequencing Platform"/>
            <consortium name="The Broad Institute Genome Sequencing Center for Infectious Disease"/>
            <person name="Feldgarden M."/>
            <person name="Van der Auwera G.A."/>
            <person name="Mahillon J."/>
            <person name="Duprez V."/>
            <person name="Timmery S."/>
            <person name="Mattelet C."/>
            <person name="Dierick K."/>
            <person name="Sun M."/>
            <person name="Yu Z."/>
            <person name="Zhu L."/>
            <person name="Hu X."/>
            <person name="Shank E.B."/>
            <person name="Swiecicka I."/>
            <person name="Hansen B.M."/>
            <person name="Andrup L."/>
            <person name="Walker B."/>
            <person name="Young S.K."/>
            <person name="Zeng Q."/>
            <person name="Gargeya S."/>
            <person name="Fitzgerald M."/>
            <person name="Haas B."/>
            <person name="Abouelleil A."/>
            <person name="Alvarado L."/>
            <person name="Arachchi H.M."/>
            <person name="Berlin A.M."/>
            <person name="Chapman S.B."/>
            <person name="Dewar J."/>
            <person name="Goldberg J."/>
            <person name="Griggs A."/>
            <person name="Gujja S."/>
            <person name="Hansen M."/>
            <person name="Howarth C."/>
            <person name="Imamovic A."/>
            <person name="Larimer J."/>
            <person name="McCowan C."/>
            <person name="Murphy C."/>
            <person name="Neiman D."/>
            <person name="Pearson M."/>
            <person name="Priest M."/>
            <person name="Roberts A."/>
            <person name="Saif S."/>
            <person name="Shea T."/>
            <person name="Sisk P."/>
            <person name="Sykes S."/>
            <person name="Wortman J."/>
            <person name="Nusbaum C."/>
            <person name="Birren B."/>
        </authorList>
    </citation>
    <scope>NUCLEOTIDE SEQUENCE [LARGE SCALE GENOMIC DNA]</scope>
    <source>
        <strain evidence="2 3">TIAC219</strain>
    </source>
</reference>
<dbReference type="Proteomes" id="UP000014060">
    <property type="component" value="Unassembled WGS sequence"/>
</dbReference>
<keyword evidence="1" id="KW-0175">Coiled coil</keyword>
<accession>A0ABC9SNY4</accession>
<comment type="caution">
    <text evidence="2">The sequence shown here is derived from an EMBL/GenBank/DDBJ whole genome shotgun (WGS) entry which is preliminary data.</text>
</comment>
<dbReference type="RefSeq" id="WP_000342926.1">
    <property type="nucleotide sequence ID" value="NZ_KB976029.1"/>
</dbReference>
<dbReference type="EMBL" id="AHCJ01000120">
    <property type="protein sequence ID" value="EOQ54389.1"/>
    <property type="molecule type" value="Genomic_DNA"/>
</dbReference>
<sequence length="80" mass="9642">MDDVLAKILEKLDRLDEKVDTIGSEVKEIRKEMQAHRMEIDDNFTKLYKLVEDKDVEIDVLNKRLFKNETTIERLKRQKH</sequence>
<evidence type="ECO:0000313" key="2">
    <source>
        <dbReference type="EMBL" id="EOQ54389.1"/>
    </source>
</evidence>
<gene>
    <name evidence="2" type="ORF">IAY_06831</name>
</gene>
<organism evidence="2 3">
    <name type="scientific">Bacillus cereus TIAC219</name>
    <dbReference type="NCBI Taxonomy" id="718222"/>
    <lineage>
        <taxon>Bacteria</taxon>
        <taxon>Bacillati</taxon>
        <taxon>Bacillota</taxon>
        <taxon>Bacilli</taxon>
        <taxon>Bacillales</taxon>
        <taxon>Bacillaceae</taxon>
        <taxon>Bacillus</taxon>
        <taxon>Bacillus cereus group</taxon>
    </lineage>
</organism>
<feature type="coiled-coil region" evidence="1">
    <location>
        <begin position="5"/>
        <end position="32"/>
    </location>
</feature>
<dbReference type="AlphaFoldDB" id="A0ABC9SNY4"/>